<dbReference type="GO" id="GO:0005829">
    <property type="term" value="C:cytosol"/>
    <property type="evidence" value="ECO:0007669"/>
    <property type="project" value="TreeGrafter"/>
</dbReference>
<reference evidence="19 20" key="1">
    <citation type="submission" date="2015-02" db="EMBL/GenBank/DDBJ databases">
        <title>Draft genome sequences of ten Microbacterium spp. with emphasis on heavy metal contaminated environments.</title>
        <authorList>
            <person name="Corretto E."/>
        </authorList>
    </citation>
    <scope>NUCLEOTIDE SEQUENCE [LARGE SCALE GENOMIC DNA]</scope>
    <source>
        <strain evidence="19 20">DSM 8608</strain>
    </source>
</reference>
<keyword evidence="7 17" id="KW-0132">Cell division</keyword>
<accession>A0A0M2HBX1</accession>
<feature type="active site" evidence="17">
    <location>
        <position position="370"/>
    </location>
</feature>
<evidence type="ECO:0000256" key="3">
    <source>
        <dbReference type="ARBA" id="ARBA00004496"/>
    </source>
</evidence>
<comment type="function">
    <text evidence="2 17">Cell wall formation.</text>
</comment>
<evidence type="ECO:0000256" key="6">
    <source>
        <dbReference type="ARBA" id="ARBA00022490"/>
    </source>
</evidence>
<dbReference type="PROSITE" id="PS51387">
    <property type="entry name" value="FAD_PCMH"/>
    <property type="match status" value="1"/>
</dbReference>
<evidence type="ECO:0000256" key="14">
    <source>
        <dbReference type="ARBA" id="ARBA00023306"/>
    </source>
</evidence>
<dbReference type="GO" id="GO:0071949">
    <property type="term" value="F:FAD binding"/>
    <property type="evidence" value="ECO:0007669"/>
    <property type="project" value="InterPro"/>
</dbReference>
<dbReference type="SUPFAM" id="SSF56194">
    <property type="entry name" value="Uridine diphospho-N-Acetylenolpyruvylglucosamine reductase, MurB, C-terminal domain"/>
    <property type="match status" value="1"/>
</dbReference>
<comment type="pathway">
    <text evidence="4 17">Cell wall biogenesis; peptidoglycan biosynthesis.</text>
</comment>
<keyword evidence="12 17" id="KW-0573">Peptidoglycan synthesis</keyword>
<dbReference type="PATRIC" id="fig|69370.6.peg.2874"/>
<evidence type="ECO:0000256" key="1">
    <source>
        <dbReference type="ARBA" id="ARBA00001974"/>
    </source>
</evidence>
<evidence type="ECO:0000256" key="8">
    <source>
        <dbReference type="ARBA" id="ARBA00022630"/>
    </source>
</evidence>
<dbReference type="Proteomes" id="UP000034098">
    <property type="component" value="Unassembled WGS sequence"/>
</dbReference>
<comment type="cofactor">
    <cofactor evidence="1 17">
        <name>FAD</name>
        <dbReference type="ChEBI" id="CHEBI:57692"/>
    </cofactor>
</comment>
<feature type="active site" description="Proton donor" evidence="17">
    <location>
        <position position="250"/>
    </location>
</feature>
<dbReference type="RefSeq" id="WP_045300420.1">
    <property type="nucleotide sequence ID" value="NZ_JYJA01000037.1"/>
</dbReference>
<keyword evidence="6 17" id="KW-0963">Cytoplasm</keyword>
<dbReference type="Pfam" id="PF01565">
    <property type="entry name" value="FAD_binding_4"/>
    <property type="match status" value="1"/>
</dbReference>
<dbReference type="EC" id="1.3.1.98" evidence="17"/>
<evidence type="ECO:0000256" key="2">
    <source>
        <dbReference type="ARBA" id="ARBA00003921"/>
    </source>
</evidence>
<dbReference type="UniPathway" id="UPA00219"/>
<dbReference type="EMBL" id="JYJA01000037">
    <property type="protein sequence ID" value="KJL41598.1"/>
    <property type="molecule type" value="Genomic_DNA"/>
</dbReference>
<name>A0A0M2HBX1_MICTR</name>
<keyword evidence="13 17" id="KW-0560">Oxidoreductase</keyword>
<keyword evidence="14 17" id="KW-0131">Cell cycle</keyword>
<keyword evidence="20" id="KW-1185">Reference proteome</keyword>
<dbReference type="GO" id="GO:0071555">
    <property type="term" value="P:cell wall organization"/>
    <property type="evidence" value="ECO:0007669"/>
    <property type="project" value="UniProtKB-KW"/>
</dbReference>
<dbReference type="InterPro" id="IPR006094">
    <property type="entry name" value="Oxid_FAD_bind_N"/>
</dbReference>
<dbReference type="Gene3D" id="3.30.43.10">
    <property type="entry name" value="Uridine Diphospho-n-acetylenolpyruvylglucosamine Reductase, domain 2"/>
    <property type="match status" value="1"/>
</dbReference>
<dbReference type="InterPro" id="IPR011601">
    <property type="entry name" value="MurB_C"/>
</dbReference>
<evidence type="ECO:0000256" key="4">
    <source>
        <dbReference type="ARBA" id="ARBA00004752"/>
    </source>
</evidence>
<dbReference type="InterPro" id="IPR016166">
    <property type="entry name" value="FAD-bd_PCMH"/>
</dbReference>
<dbReference type="HAMAP" id="MF_00037">
    <property type="entry name" value="MurB"/>
    <property type="match status" value="1"/>
</dbReference>
<keyword evidence="11 17" id="KW-0133">Cell shape</keyword>
<dbReference type="PANTHER" id="PTHR21071:SF4">
    <property type="entry name" value="UDP-N-ACETYLENOLPYRUVOYLGLUCOSAMINE REDUCTASE"/>
    <property type="match status" value="1"/>
</dbReference>
<evidence type="ECO:0000313" key="20">
    <source>
        <dbReference type="Proteomes" id="UP000034098"/>
    </source>
</evidence>
<keyword evidence="10 17" id="KW-0521">NADP</keyword>
<dbReference type="Gene3D" id="3.30.465.10">
    <property type="match status" value="1"/>
</dbReference>
<feature type="domain" description="FAD-binding PCMH-type" evidence="18">
    <location>
        <begin position="17"/>
        <end position="194"/>
    </location>
</feature>
<dbReference type="GO" id="GO:0008762">
    <property type="term" value="F:UDP-N-acetylmuramate dehydrogenase activity"/>
    <property type="evidence" value="ECO:0007669"/>
    <property type="project" value="UniProtKB-UniRule"/>
</dbReference>
<dbReference type="InterPro" id="IPR036318">
    <property type="entry name" value="FAD-bd_PCMH-like_sf"/>
</dbReference>
<evidence type="ECO:0000256" key="9">
    <source>
        <dbReference type="ARBA" id="ARBA00022827"/>
    </source>
</evidence>
<gene>
    <name evidence="17 19" type="primary">murB</name>
    <name evidence="19" type="ORF">RS82_02828</name>
</gene>
<dbReference type="NCBIfam" id="TIGR00179">
    <property type="entry name" value="murB"/>
    <property type="match status" value="1"/>
</dbReference>
<evidence type="ECO:0000256" key="15">
    <source>
        <dbReference type="ARBA" id="ARBA00023316"/>
    </source>
</evidence>
<protein>
    <recommendedName>
        <fullName evidence="17">UDP-N-acetylenolpyruvoylglucosamine reductase</fullName>
        <ecNumber evidence="17">1.3.1.98</ecNumber>
    </recommendedName>
    <alternativeName>
        <fullName evidence="17">UDP-N-acetylmuramate dehydrogenase</fullName>
    </alternativeName>
</protein>
<evidence type="ECO:0000256" key="5">
    <source>
        <dbReference type="ARBA" id="ARBA00010485"/>
    </source>
</evidence>
<dbReference type="OrthoDB" id="9804753at2"/>
<dbReference type="SUPFAM" id="SSF56176">
    <property type="entry name" value="FAD-binding/transporter-associated domain-like"/>
    <property type="match status" value="1"/>
</dbReference>
<evidence type="ECO:0000313" key="19">
    <source>
        <dbReference type="EMBL" id="KJL41598.1"/>
    </source>
</evidence>
<dbReference type="Gene3D" id="3.90.78.10">
    <property type="entry name" value="UDP-N-acetylenolpyruvoylglucosamine reductase, C-terminal domain"/>
    <property type="match status" value="1"/>
</dbReference>
<keyword evidence="9 17" id="KW-0274">FAD</keyword>
<evidence type="ECO:0000256" key="13">
    <source>
        <dbReference type="ARBA" id="ARBA00023002"/>
    </source>
</evidence>
<dbReference type="GO" id="GO:0009252">
    <property type="term" value="P:peptidoglycan biosynthetic process"/>
    <property type="evidence" value="ECO:0007669"/>
    <property type="project" value="UniProtKB-UniRule"/>
</dbReference>
<evidence type="ECO:0000256" key="11">
    <source>
        <dbReference type="ARBA" id="ARBA00022960"/>
    </source>
</evidence>
<evidence type="ECO:0000256" key="10">
    <source>
        <dbReference type="ARBA" id="ARBA00022857"/>
    </source>
</evidence>
<organism evidence="19 20">
    <name type="scientific">Microbacterium trichothecenolyticum</name>
    <name type="common">Aureobacterium trichothecenolyticum</name>
    <dbReference type="NCBI Taxonomy" id="69370"/>
    <lineage>
        <taxon>Bacteria</taxon>
        <taxon>Bacillati</taxon>
        <taxon>Actinomycetota</taxon>
        <taxon>Actinomycetes</taxon>
        <taxon>Micrococcales</taxon>
        <taxon>Microbacteriaceae</taxon>
        <taxon>Microbacterium</taxon>
    </lineage>
</organism>
<dbReference type="NCBIfam" id="NF010478">
    <property type="entry name" value="PRK13903.1"/>
    <property type="match status" value="1"/>
</dbReference>
<dbReference type="InterPro" id="IPR016167">
    <property type="entry name" value="FAD-bd_PCMH_sub1"/>
</dbReference>
<comment type="catalytic activity">
    <reaction evidence="16 17">
        <text>UDP-N-acetyl-alpha-D-muramate + NADP(+) = UDP-N-acetyl-3-O-(1-carboxyvinyl)-alpha-D-glucosamine + NADPH + H(+)</text>
        <dbReference type="Rhea" id="RHEA:12248"/>
        <dbReference type="ChEBI" id="CHEBI:15378"/>
        <dbReference type="ChEBI" id="CHEBI:57783"/>
        <dbReference type="ChEBI" id="CHEBI:58349"/>
        <dbReference type="ChEBI" id="CHEBI:68483"/>
        <dbReference type="ChEBI" id="CHEBI:70757"/>
        <dbReference type="EC" id="1.3.1.98"/>
    </reaction>
</comment>
<keyword evidence="8 17" id="KW-0285">Flavoprotein</keyword>
<comment type="similarity">
    <text evidence="5 17">Belongs to the MurB family.</text>
</comment>
<dbReference type="GO" id="GO:0008360">
    <property type="term" value="P:regulation of cell shape"/>
    <property type="evidence" value="ECO:0007669"/>
    <property type="project" value="UniProtKB-KW"/>
</dbReference>
<evidence type="ECO:0000256" key="16">
    <source>
        <dbReference type="ARBA" id="ARBA00048914"/>
    </source>
</evidence>
<proteinExistence type="inferred from homology"/>
<dbReference type="PANTHER" id="PTHR21071">
    <property type="entry name" value="UDP-N-ACETYLENOLPYRUVOYLGLUCOSAMINE REDUCTASE"/>
    <property type="match status" value="1"/>
</dbReference>
<keyword evidence="15 17" id="KW-0961">Cell wall biogenesis/degradation</keyword>
<evidence type="ECO:0000259" key="18">
    <source>
        <dbReference type="PROSITE" id="PS51387"/>
    </source>
</evidence>
<evidence type="ECO:0000256" key="17">
    <source>
        <dbReference type="HAMAP-Rule" id="MF_00037"/>
    </source>
</evidence>
<comment type="subcellular location">
    <subcellularLocation>
        <location evidence="3 17">Cytoplasm</location>
    </subcellularLocation>
</comment>
<evidence type="ECO:0000256" key="12">
    <source>
        <dbReference type="ARBA" id="ARBA00022984"/>
    </source>
</evidence>
<dbReference type="Pfam" id="PF02873">
    <property type="entry name" value="MurB_C"/>
    <property type="match status" value="1"/>
</dbReference>
<comment type="caution">
    <text evidence="19">The sequence shown here is derived from an EMBL/GenBank/DDBJ whole genome shotgun (WGS) entry which is preliminary data.</text>
</comment>
<evidence type="ECO:0000256" key="7">
    <source>
        <dbReference type="ARBA" id="ARBA00022618"/>
    </source>
</evidence>
<feature type="active site" evidence="17">
    <location>
        <position position="166"/>
    </location>
</feature>
<dbReference type="GO" id="GO:0051301">
    <property type="term" value="P:cell division"/>
    <property type="evidence" value="ECO:0007669"/>
    <property type="project" value="UniProtKB-KW"/>
</dbReference>
<dbReference type="InterPro" id="IPR016169">
    <property type="entry name" value="FAD-bd_PCMH_sub2"/>
</dbReference>
<dbReference type="InterPro" id="IPR003170">
    <property type="entry name" value="MurB"/>
</dbReference>
<dbReference type="AlphaFoldDB" id="A0A0M2HBX1"/>
<dbReference type="InterPro" id="IPR036635">
    <property type="entry name" value="MurB_C_sf"/>
</dbReference>
<sequence>MPDITPIPLARLTTLRTGGTPERMIDAHTTDELVDALRDVWASGDEWLVLGGGSNLFVGDESFAGTVVRVLTKGIERMPSPLSGRVRLRVQAGHDWDDLVGFAVAEGLGGIEAMSGIPGTVGAAPVQNIGAYGQEIVQTLSEVELLDESTGEVSTVPAAELGLGFRTSVLKHHYGSVPARRAVILSVTLDLPEIGQGARRIAGDQLRTALRLGPDDEATLAWVRERILETRRTKGMVLDADDPDTYSAGSFFQNAVVSASFARTLPEACPRWPVHPDLDPVLVIPLANFDGYVPAPTTVESDVKVSAGWLIEHAGVRKGFRLPRSRAGLSTKHALALTNRGSATAAELAELARFIQGRVQSEFGLILQPEPVLVNVEL</sequence>